<name>A9NTR7_PICSI</name>
<protein>
    <submittedName>
        <fullName evidence="1">Uncharacterized protein</fullName>
    </submittedName>
</protein>
<dbReference type="AlphaFoldDB" id="A9NTR7"/>
<accession>A9NTR7</accession>
<organism evidence="1">
    <name type="scientific">Picea sitchensis</name>
    <name type="common">Sitka spruce</name>
    <name type="synonym">Pinus sitchensis</name>
    <dbReference type="NCBI Taxonomy" id="3332"/>
    <lineage>
        <taxon>Eukaryota</taxon>
        <taxon>Viridiplantae</taxon>
        <taxon>Streptophyta</taxon>
        <taxon>Embryophyta</taxon>
        <taxon>Tracheophyta</taxon>
        <taxon>Spermatophyta</taxon>
        <taxon>Pinopsida</taxon>
        <taxon>Pinidae</taxon>
        <taxon>Conifers I</taxon>
        <taxon>Pinales</taxon>
        <taxon>Pinaceae</taxon>
        <taxon>Picea</taxon>
    </lineage>
</organism>
<reference evidence="1" key="1">
    <citation type="journal article" date="2008" name="BMC Genomics">
        <title>A conifer genomics resource of 200,000 spruce (Picea spp.) ESTs and 6,464 high-quality, sequence-finished full-length cDNAs for Sitka spruce (Picea sitchensis).</title>
        <authorList>
            <person name="Ralph S.G."/>
            <person name="Chun H.J."/>
            <person name="Kolosova N."/>
            <person name="Cooper D."/>
            <person name="Oddy C."/>
            <person name="Ritland C.E."/>
            <person name="Kirkpatrick R."/>
            <person name="Moore R."/>
            <person name="Barber S."/>
            <person name="Holt R.A."/>
            <person name="Jones S.J."/>
            <person name="Marra M.A."/>
            <person name="Douglas C.J."/>
            <person name="Ritland K."/>
            <person name="Bohlmann J."/>
        </authorList>
    </citation>
    <scope>NUCLEOTIDE SEQUENCE</scope>
    <source>
        <tissue evidence="1">Green portion of the leader tissue</tissue>
    </source>
</reference>
<evidence type="ECO:0000313" key="1">
    <source>
        <dbReference type="EMBL" id="ABK24028.1"/>
    </source>
</evidence>
<dbReference type="EMBL" id="EF084717">
    <property type="protein sequence ID" value="ABK24028.1"/>
    <property type="molecule type" value="mRNA"/>
</dbReference>
<proteinExistence type="evidence at transcript level"/>
<sequence length="38" mass="4501">MFNQIAVPYPVILKMIRRMEKKCVLERGHEMSHVVNMA</sequence>